<dbReference type="AlphaFoldDB" id="C6CLC6"/>
<dbReference type="GO" id="GO:0030170">
    <property type="term" value="F:pyridoxal phosphate binding"/>
    <property type="evidence" value="ECO:0007669"/>
    <property type="project" value="InterPro"/>
</dbReference>
<accession>C6CLC6</accession>
<dbReference type="NCBIfam" id="TIGR01274">
    <property type="entry name" value="ACC_deam"/>
    <property type="match status" value="1"/>
</dbReference>
<dbReference type="FunFam" id="3.40.50.1100:FF:000053">
    <property type="entry name" value="1-aminocyclopropane-1-carboxylate deaminase"/>
    <property type="match status" value="1"/>
</dbReference>
<dbReference type="Proteomes" id="UP000002735">
    <property type="component" value="Chromosome"/>
</dbReference>
<dbReference type="SUPFAM" id="SSF53686">
    <property type="entry name" value="Tryptophan synthase beta subunit-like PLP-dependent enzymes"/>
    <property type="match status" value="1"/>
</dbReference>
<dbReference type="GeneID" id="45081662"/>
<feature type="domain" description="Tryptophan synthase beta chain-like PALP" evidence="10">
    <location>
        <begin position="12"/>
        <end position="321"/>
    </location>
</feature>
<dbReference type="PIRSF" id="PIRSF006278">
    <property type="entry name" value="ACCD_DCysDesulf"/>
    <property type="match status" value="1"/>
</dbReference>
<evidence type="ECO:0000256" key="5">
    <source>
        <dbReference type="ARBA" id="ARBA00022801"/>
    </source>
</evidence>
<evidence type="ECO:0000313" key="12">
    <source>
        <dbReference type="Proteomes" id="UP000002735"/>
    </source>
</evidence>
<evidence type="ECO:0000313" key="11">
    <source>
        <dbReference type="EMBL" id="ACT08431.1"/>
    </source>
</evidence>
<dbReference type="EC" id="3.5.99.7" evidence="7"/>
<dbReference type="InterPro" id="IPR027278">
    <property type="entry name" value="ACCD_DCysDesulf"/>
</dbReference>
<comment type="cofactor">
    <cofactor evidence="2 7">
        <name>pyridoxal 5'-phosphate</name>
        <dbReference type="ChEBI" id="CHEBI:597326"/>
    </cofactor>
</comment>
<evidence type="ECO:0000256" key="6">
    <source>
        <dbReference type="ARBA" id="ARBA00022898"/>
    </source>
</evidence>
<dbReference type="InterPro" id="IPR020601">
    <property type="entry name" value="ACP_carboxylate_deaminase_bac"/>
</dbReference>
<dbReference type="FunFam" id="3.40.50.1100:FF:000048">
    <property type="entry name" value="1-aminocyclopropane-1-carboxylate deaminase"/>
    <property type="match status" value="1"/>
</dbReference>
<dbReference type="eggNOG" id="COG2515">
    <property type="taxonomic scope" value="Bacteria"/>
</dbReference>
<comment type="similarity">
    <text evidence="4 7">Belongs to the ACC deaminase/D-cysteine desulfhydrase family.</text>
</comment>
<organism evidence="11 12">
    <name type="scientific">Dickeya chrysanthemi (strain Ech1591)</name>
    <name type="common">Dickeya zeae (strain Ech1591)</name>
    <dbReference type="NCBI Taxonomy" id="561229"/>
    <lineage>
        <taxon>Bacteria</taxon>
        <taxon>Pseudomonadati</taxon>
        <taxon>Pseudomonadota</taxon>
        <taxon>Gammaproteobacteria</taxon>
        <taxon>Enterobacterales</taxon>
        <taxon>Pectobacteriaceae</taxon>
        <taxon>Dickeya</taxon>
    </lineage>
</organism>
<dbReference type="CDD" id="cd06449">
    <property type="entry name" value="ACCD"/>
    <property type="match status" value="1"/>
</dbReference>
<keyword evidence="6 7" id="KW-0663">Pyridoxal phosphate</keyword>
<dbReference type="GO" id="GO:0008660">
    <property type="term" value="F:1-aminocyclopropane-1-carboxylate deaminase activity"/>
    <property type="evidence" value="ECO:0007669"/>
    <property type="project" value="UniProtKB-UniRule"/>
</dbReference>
<evidence type="ECO:0000256" key="8">
    <source>
        <dbReference type="PIRSR" id="PIRSR006278-1"/>
    </source>
</evidence>
<keyword evidence="5 7" id="KW-0378">Hydrolase</keyword>
<dbReference type="KEGG" id="dze:Dd1591_3623"/>
<evidence type="ECO:0000256" key="7">
    <source>
        <dbReference type="HAMAP-Rule" id="MF_00807"/>
    </source>
</evidence>
<dbReference type="EMBL" id="CP001655">
    <property type="protein sequence ID" value="ACT08431.1"/>
    <property type="molecule type" value="Genomic_DNA"/>
</dbReference>
<feature type="active site" description="Nucleophile" evidence="7 8">
    <location>
        <position position="78"/>
    </location>
</feature>
<sequence>MNLEKFPRYPLTFGPSPITPMKRLSEYLGGDVEIYAKREDCNSGLAFGGNKTRKLEYLIPEALAQGCDTLVSIGGVQSNQTRQVAAVAAHLGMKCILVQENWVNYADAVYDRVGNIELSRIMGADVRLDPAGFDIGIRESWKQAMEEAAQNGGKPFPIPAGCSEHPYGGLGFVGFAEEVRQQEKELGFKFDYIVVCSVTGSTQAGMVVGFAADGRARNVIGIDASAKPEKTKAQILRIAQNTAGLVALGREITEEDVVLDTRYGGPEYGLPNDGTLEAIRLCARLEGVLTDPVYEGKSMHGMIDMVRNGEFPKGSKVLYAHLGGAPALNAYSYIFRNG</sequence>
<evidence type="ECO:0000256" key="4">
    <source>
        <dbReference type="ARBA" id="ARBA00008639"/>
    </source>
</evidence>
<comment type="catalytic activity">
    <reaction evidence="1 7">
        <text>1-aminocyclopropane-1-carboxylate + H2O = 2-oxobutanoate + NH4(+)</text>
        <dbReference type="Rhea" id="RHEA:16933"/>
        <dbReference type="ChEBI" id="CHEBI:15377"/>
        <dbReference type="ChEBI" id="CHEBI:16763"/>
        <dbReference type="ChEBI" id="CHEBI:28938"/>
        <dbReference type="ChEBI" id="CHEBI:58360"/>
        <dbReference type="EC" id="3.5.99.7"/>
    </reaction>
</comment>
<dbReference type="OrthoDB" id="9801249at2"/>
<reference evidence="11 12" key="1">
    <citation type="submission" date="2009-06" db="EMBL/GenBank/DDBJ databases">
        <title>Complete sequence of Dickeya zeae Ech1591.</title>
        <authorList>
            <consortium name="US DOE Joint Genome Institute"/>
            <person name="Lucas S."/>
            <person name="Copeland A."/>
            <person name="Lapidus A."/>
            <person name="Glavina del Rio T."/>
            <person name="Tice H."/>
            <person name="Bruce D."/>
            <person name="Goodwin L."/>
            <person name="Pitluck S."/>
            <person name="Chertkov O."/>
            <person name="Brettin T."/>
            <person name="Detter J.C."/>
            <person name="Han C."/>
            <person name="Larimer F."/>
            <person name="Land M."/>
            <person name="Hauser L."/>
            <person name="Kyrpides N."/>
            <person name="Ovchinnikova G."/>
            <person name="Balakrishnan V."/>
            <person name="Glasner J."/>
            <person name="Perna N.T."/>
        </authorList>
    </citation>
    <scope>NUCLEOTIDE SEQUENCE [LARGE SCALE GENOMIC DNA]</scope>
    <source>
        <strain evidence="11 12">Ech1591</strain>
    </source>
</reference>
<dbReference type="Pfam" id="PF00291">
    <property type="entry name" value="PALP"/>
    <property type="match status" value="1"/>
</dbReference>
<dbReference type="RefSeq" id="WP_015847946.1">
    <property type="nucleotide sequence ID" value="NC_012912.1"/>
</dbReference>
<feature type="modified residue" description="N6-(pyridoxal phosphate)lysine" evidence="7 9">
    <location>
        <position position="51"/>
    </location>
</feature>
<comment type="function">
    <text evidence="3 7">Catalyzes a cyclopropane ring-opening reaction, the irreversible conversion of 1-aminocyclopropane-1-carboxylate (ACC) to ammonia and alpha-ketobutyrate. Allows growth on ACC as a nitrogen source.</text>
</comment>
<evidence type="ECO:0000256" key="1">
    <source>
        <dbReference type="ARBA" id="ARBA00001132"/>
    </source>
</evidence>
<evidence type="ECO:0000256" key="2">
    <source>
        <dbReference type="ARBA" id="ARBA00001933"/>
    </source>
</evidence>
<dbReference type="GO" id="GO:0009310">
    <property type="term" value="P:amine catabolic process"/>
    <property type="evidence" value="ECO:0007669"/>
    <property type="project" value="InterPro"/>
</dbReference>
<dbReference type="Gene3D" id="3.40.50.1100">
    <property type="match status" value="2"/>
</dbReference>
<dbReference type="InterPro" id="IPR001926">
    <property type="entry name" value="TrpB-like_PALP"/>
</dbReference>
<dbReference type="GO" id="GO:0019148">
    <property type="term" value="F:D-cysteine desulfhydrase activity"/>
    <property type="evidence" value="ECO:0007669"/>
    <property type="project" value="TreeGrafter"/>
</dbReference>
<gene>
    <name evidence="7" type="primary">acdS</name>
    <name evidence="11" type="ordered locus">Dd1591_3623</name>
</gene>
<evidence type="ECO:0000256" key="9">
    <source>
        <dbReference type="PIRSR" id="PIRSR006278-2"/>
    </source>
</evidence>
<evidence type="ECO:0000256" key="3">
    <source>
        <dbReference type="ARBA" id="ARBA00003003"/>
    </source>
</evidence>
<dbReference type="InterPro" id="IPR005965">
    <property type="entry name" value="ACP_carboxylate_deaminase"/>
</dbReference>
<dbReference type="PANTHER" id="PTHR43780">
    <property type="entry name" value="1-AMINOCYCLOPROPANE-1-CARBOXYLATE DEAMINASE-RELATED"/>
    <property type="match status" value="1"/>
</dbReference>
<dbReference type="InterPro" id="IPR036052">
    <property type="entry name" value="TrpB-like_PALP_sf"/>
</dbReference>
<dbReference type="HAMAP" id="MF_00807">
    <property type="entry name" value="ACC_deaminase"/>
    <property type="match status" value="1"/>
</dbReference>
<name>C6CLC6_DICC1</name>
<dbReference type="STRING" id="561229.Dd1591_3623"/>
<dbReference type="PANTHER" id="PTHR43780:SF2">
    <property type="entry name" value="1-AMINOCYCLOPROPANE-1-CARBOXYLATE DEAMINASE-RELATED"/>
    <property type="match status" value="1"/>
</dbReference>
<protein>
    <recommendedName>
        <fullName evidence="7">1-aminocyclopropane-1-carboxylate deaminase</fullName>
        <shortName evidence="7">ACC deaminase</shortName>
        <shortName evidence="7">ACCD</shortName>
        <ecNumber evidence="7">3.5.99.7</ecNumber>
    </recommendedName>
</protein>
<dbReference type="HOGENOM" id="CLU_048897_2_1_6"/>
<evidence type="ECO:0000259" key="10">
    <source>
        <dbReference type="Pfam" id="PF00291"/>
    </source>
</evidence>
<proteinExistence type="inferred from homology"/>
<comment type="subunit">
    <text evidence="7">Homotrimer.</text>
</comment>
<dbReference type="GO" id="GO:0018871">
    <property type="term" value="P:1-aminocyclopropane-1-carboxylate metabolic process"/>
    <property type="evidence" value="ECO:0007669"/>
    <property type="project" value="UniProtKB-UniRule"/>
</dbReference>